<comment type="cofactor">
    <cofactor evidence="1 4">
        <name>thiamine diphosphate</name>
        <dbReference type="ChEBI" id="CHEBI:58937"/>
    </cofactor>
</comment>
<name>A0A1Z3NAT5_BDEBC</name>
<keyword evidence="2 4" id="KW-0560">Oxidoreductase</keyword>
<comment type="similarity">
    <text evidence="4">Belongs to the BCKDHA family.</text>
</comment>
<dbReference type="InterPro" id="IPR001017">
    <property type="entry name" value="DH_E1"/>
</dbReference>
<gene>
    <name evidence="7" type="ORF">B9G79_13735</name>
</gene>
<comment type="catalytic activity">
    <reaction evidence="4">
        <text>N(6)-[(R)-lipoyl]-L-lysyl-[protein] + 3-methyl-2-oxobutanoate + H(+) = N(6)-[(R)-S(8)-2-methylpropanoyldihydrolipoyl]-L-lysyl-[protein] + CO2</text>
        <dbReference type="Rhea" id="RHEA:13457"/>
        <dbReference type="Rhea" id="RHEA-COMP:10474"/>
        <dbReference type="Rhea" id="RHEA-COMP:10497"/>
        <dbReference type="ChEBI" id="CHEBI:11851"/>
        <dbReference type="ChEBI" id="CHEBI:15378"/>
        <dbReference type="ChEBI" id="CHEBI:16526"/>
        <dbReference type="ChEBI" id="CHEBI:83099"/>
        <dbReference type="ChEBI" id="CHEBI:83142"/>
        <dbReference type="EC" id="1.2.4.4"/>
    </reaction>
</comment>
<dbReference type="GO" id="GO:0009083">
    <property type="term" value="P:branched-chain amino acid catabolic process"/>
    <property type="evidence" value="ECO:0007669"/>
    <property type="project" value="TreeGrafter"/>
</dbReference>
<protein>
    <recommendedName>
        <fullName evidence="4">2-oxoisovalerate dehydrogenase subunit alpha</fullName>
        <ecNumber evidence="4">1.2.4.4</ecNumber>
    </recommendedName>
    <alternativeName>
        <fullName evidence="4">Branched-chain alpha-keto acid dehydrogenase E1 component alpha chain</fullName>
    </alternativeName>
</protein>
<evidence type="ECO:0000256" key="5">
    <source>
        <dbReference type="SAM" id="MobiDB-lite"/>
    </source>
</evidence>
<keyword evidence="3 4" id="KW-0786">Thiamine pyrophosphate</keyword>
<dbReference type="Gene3D" id="3.40.50.970">
    <property type="match status" value="1"/>
</dbReference>
<organism evidence="7 8">
    <name type="scientific">Bdellovibrio bacteriovorus</name>
    <dbReference type="NCBI Taxonomy" id="959"/>
    <lineage>
        <taxon>Bacteria</taxon>
        <taxon>Pseudomonadati</taxon>
        <taxon>Bdellovibrionota</taxon>
        <taxon>Bdellovibrionia</taxon>
        <taxon>Bdellovibrionales</taxon>
        <taxon>Pseudobdellovibrionaceae</taxon>
        <taxon>Bdellovibrio</taxon>
    </lineage>
</organism>
<dbReference type="AlphaFoldDB" id="A0A1Z3NAT5"/>
<dbReference type="PANTHER" id="PTHR43380:SF1">
    <property type="entry name" value="2-OXOISOVALERATE DEHYDROGENASE SUBUNIT ALPHA, MITOCHONDRIAL"/>
    <property type="match status" value="1"/>
</dbReference>
<feature type="domain" description="Dehydrogenase E1 component" evidence="6">
    <location>
        <begin position="65"/>
        <end position="363"/>
    </location>
</feature>
<sequence length="381" mass="41575">MEALNMSKKTTVKAGGKAAAGKTTKKAAKPAAKSTVKASKKATAPAKKKQSFGGLSEEILLRMHNLMVKSRVLEERLIKIYKAGEAYFWIGGPGEEAWGVALGMLARKGSGPENDWLHLHYRCTPTMVALGMDMIDSIRLMMNRATDPSTGGRNFSSHYCFPQWNVAPVTSPLEVQYPIACGTAHVQKRAGKGAISIVTGGDAGTAEGDFASCLILASRKGQELPMLITVQNNGYGISTPYEGQHGETNIADRAAAFNIRSRVINGNDPIETYLALKEEMEYIRKTGKPSFIEAKVTRLYGHSSADGANKKPHLFDPVLTFEKNLIDAGILDAKAAKKIWENYEAEGVSAQEQARQEPVPTPESVWDHVYVNSENADWRKF</sequence>
<comment type="function">
    <text evidence="4">The branched-chain alpha-keto dehydrogenase complex catalyzes the overall conversion of alpha-keto acids to acyl-CoA and CO(2). It contains multiple copies of three enzymatic components: branched-chain alpha-keto acid decarboxylase (E1), lipoamide acyltransferase (E2) and lipoamide dehydrogenase (E3).</text>
</comment>
<dbReference type="InterPro" id="IPR029061">
    <property type="entry name" value="THDP-binding"/>
</dbReference>
<evidence type="ECO:0000256" key="3">
    <source>
        <dbReference type="ARBA" id="ARBA00023052"/>
    </source>
</evidence>
<feature type="compositionally biased region" description="Low complexity" evidence="5">
    <location>
        <begin position="8"/>
        <end position="22"/>
    </location>
</feature>
<evidence type="ECO:0000256" key="2">
    <source>
        <dbReference type="ARBA" id="ARBA00023002"/>
    </source>
</evidence>
<dbReference type="EMBL" id="CP020946">
    <property type="protein sequence ID" value="ASD64556.1"/>
    <property type="molecule type" value="Genomic_DNA"/>
</dbReference>
<proteinExistence type="inferred from homology"/>
<evidence type="ECO:0000313" key="8">
    <source>
        <dbReference type="Proteomes" id="UP000197003"/>
    </source>
</evidence>
<dbReference type="OrthoDB" id="9766715at2"/>
<accession>A0A1Z3NAT5</accession>
<dbReference type="EC" id="1.2.4.4" evidence="4"/>
<dbReference type="CDD" id="cd02000">
    <property type="entry name" value="TPP_E1_PDC_ADC_BCADC"/>
    <property type="match status" value="1"/>
</dbReference>
<feature type="region of interest" description="Disordered" evidence="5">
    <location>
        <begin position="1"/>
        <end position="49"/>
    </location>
</feature>
<evidence type="ECO:0000256" key="4">
    <source>
        <dbReference type="RuleBase" id="RU365014"/>
    </source>
</evidence>
<evidence type="ECO:0000313" key="7">
    <source>
        <dbReference type="EMBL" id="ASD64556.1"/>
    </source>
</evidence>
<dbReference type="Pfam" id="PF00676">
    <property type="entry name" value="E1_dh"/>
    <property type="match status" value="1"/>
</dbReference>
<dbReference type="InterPro" id="IPR050771">
    <property type="entry name" value="Alpha-ketoacid_DH_E1_comp"/>
</dbReference>
<evidence type="ECO:0000259" key="6">
    <source>
        <dbReference type="Pfam" id="PF00676"/>
    </source>
</evidence>
<dbReference type="SUPFAM" id="SSF52518">
    <property type="entry name" value="Thiamin diphosphate-binding fold (THDP-binding)"/>
    <property type="match status" value="1"/>
</dbReference>
<reference evidence="7 8" key="1">
    <citation type="submission" date="2017-04" db="EMBL/GenBank/DDBJ databases">
        <title>Whole genome sequence of Bdellovibrio bacteriovorus strain SSB218315.</title>
        <authorList>
            <person name="Oyedara O."/>
            <person name="Rodriguez-Perez M.A."/>
        </authorList>
    </citation>
    <scope>NUCLEOTIDE SEQUENCE [LARGE SCALE GENOMIC DNA]</scope>
    <source>
        <strain evidence="7 8">SSB218315</strain>
    </source>
</reference>
<dbReference type="GO" id="GO:0003863">
    <property type="term" value="F:branched-chain 2-oxo acid dehydrogenase activity"/>
    <property type="evidence" value="ECO:0007669"/>
    <property type="project" value="UniProtKB-EC"/>
</dbReference>
<feature type="compositionally biased region" description="Low complexity" evidence="5">
    <location>
        <begin position="29"/>
        <end position="45"/>
    </location>
</feature>
<evidence type="ECO:0000256" key="1">
    <source>
        <dbReference type="ARBA" id="ARBA00001964"/>
    </source>
</evidence>
<dbReference type="Proteomes" id="UP000197003">
    <property type="component" value="Chromosome"/>
</dbReference>
<dbReference type="PANTHER" id="PTHR43380">
    <property type="entry name" value="2-OXOISOVALERATE DEHYDROGENASE SUBUNIT ALPHA, MITOCHONDRIAL"/>
    <property type="match status" value="1"/>
</dbReference>